<accession>A0A5P8M567</accession>
<evidence type="ECO:0000313" key="2">
    <source>
        <dbReference type="EMBL" id="QFR23609.1"/>
    </source>
</evidence>
<dbReference type="PANTHER" id="PTHR41259:SF1">
    <property type="entry name" value="DOUBLE-STRAND BREAK REPAIR RAD50 ATPASE, PUTATIVE-RELATED"/>
    <property type="match status" value="1"/>
</dbReference>
<dbReference type="AlphaFoldDB" id="A0A5P8M567"/>
<dbReference type="Proteomes" id="UP000326779">
    <property type="component" value="Chromosome"/>
</dbReference>
<keyword evidence="1" id="KW-1133">Transmembrane helix</keyword>
<dbReference type="PANTHER" id="PTHR41259">
    <property type="entry name" value="DOUBLE-STRAND BREAK REPAIR RAD50 ATPASE, PUTATIVE-RELATED"/>
    <property type="match status" value="1"/>
</dbReference>
<keyword evidence="1" id="KW-0812">Transmembrane</keyword>
<sequence>MSADTESQQHIPINQEELAAVKQQDKMLKTLSNLQQSYSTMTKPLGEKYNQTQQHITDLSDQLAAQKQTIEATKADTDQYNQWHDKLEQAYQSEQALKVQLGVLAEQTKAAEEARSGRQRSMQNATIAGVVIAVIGLILSVVIGVAGIGVAAVGAAVLIYGIVNRSRIAPVGDNGQSALTDQLTQTQNVEKEATEKMAALQPKVDAHGQAENAVQSVTVELRSAQQNFAEADQAWQKAMANWQNQLSTMAYQLPELTVTRLGEMDDALKQAIKQVRDILTAKLAEKKVADVAAYEVAFQTQNAQEKRLAAHDRAKHAAQDVENTVVALFKDFVPKPTTIAESEQSLSRLKTAWEDDQEAQRKVAHMRAANGIQDDQAQLEDSLAQQETGTPLTDNERRDIHDQLTSLGQHLDEQWYTIQNQIKTPDHSIDELQGMIAEQTEYVKRLQMRHTALTTAVRMLNETLDERRQNFAPKLRDMVGKYLSVLTSQRYDTVMIPKTYALEVQSDGAYREYRYLSSGTVDQAYLALRVAIANLLKPQDQEEAMPMILDDVLREYDETRAQNALRFLGQQDDQHQLIFFTCHKHLCPLAEKVGFKVKTV</sequence>
<dbReference type="EMBL" id="CP045143">
    <property type="protein sequence ID" value="QFR23609.1"/>
    <property type="molecule type" value="Genomic_DNA"/>
</dbReference>
<evidence type="ECO:0000256" key="1">
    <source>
        <dbReference type="SAM" id="Phobius"/>
    </source>
</evidence>
<dbReference type="InterPro" id="IPR027417">
    <property type="entry name" value="P-loop_NTPase"/>
</dbReference>
<evidence type="ECO:0008006" key="4">
    <source>
        <dbReference type="Google" id="ProtNLM"/>
    </source>
</evidence>
<reference evidence="2 3" key="1">
    <citation type="submission" date="2019-10" db="EMBL/GenBank/DDBJ databases">
        <title>The completed genome of Lactobacillus harbinensis M1.</title>
        <authorList>
            <person name="Zheng Y."/>
        </authorList>
    </citation>
    <scope>NUCLEOTIDE SEQUENCE [LARGE SCALE GENOMIC DNA]</scope>
    <source>
        <strain evidence="2 3">M1</strain>
    </source>
</reference>
<protein>
    <recommendedName>
        <fullName evidence="4">DNA repair protein</fullName>
    </recommendedName>
</protein>
<dbReference type="KEGG" id="lhb:D1010_09430"/>
<evidence type="ECO:0000313" key="3">
    <source>
        <dbReference type="Proteomes" id="UP000326779"/>
    </source>
</evidence>
<name>A0A5P8M567_9LACO</name>
<keyword evidence="1" id="KW-0472">Membrane</keyword>
<dbReference type="Gene3D" id="3.40.50.300">
    <property type="entry name" value="P-loop containing nucleotide triphosphate hydrolases"/>
    <property type="match status" value="1"/>
</dbReference>
<dbReference type="RefSeq" id="WP_152260814.1">
    <property type="nucleotide sequence ID" value="NZ_CP045143.1"/>
</dbReference>
<feature type="transmembrane region" description="Helical" evidence="1">
    <location>
        <begin position="127"/>
        <end position="160"/>
    </location>
</feature>
<gene>
    <name evidence="2" type="ORF">D1010_09430</name>
</gene>
<organism evidence="2 3">
    <name type="scientific">Schleiferilactobacillus harbinensis</name>
    <dbReference type="NCBI Taxonomy" id="304207"/>
    <lineage>
        <taxon>Bacteria</taxon>
        <taxon>Bacillati</taxon>
        <taxon>Bacillota</taxon>
        <taxon>Bacilli</taxon>
        <taxon>Lactobacillales</taxon>
        <taxon>Lactobacillaceae</taxon>
        <taxon>Schleiferilactobacillus</taxon>
    </lineage>
</organism>
<proteinExistence type="predicted"/>